<dbReference type="InterPro" id="IPR020022">
    <property type="entry name" value="N-acetyl_sugar_amidoTrfase"/>
</dbReference>
<name>A0A7V2SW82_9BACT</name>
<dbReference type="AlphaFoldDB" id="A0A7V2SW82"/>
<reference evidence="1" key="1">
    <citation type="journal article" date="2020" name="mSystems">
        <title>Genome- and Community-Level Interaction Insights into Carbon Utilization and Element Cycling Functions of Hydrothermarchaeota in Hydrothermal Sediment.</title>
        <authorList>
            <person name="Zhou Z."/>
            <person name="Liu Y."/>
            <person name="Xu W."/>
            <person name="Pan J."/>
            <person name="Luo Z.H."/>
            <person name="Li M."/>
        </authorList>
    </citation>
    <scope>NUCLEOTIDE SEQUENCE [LARGE SCALE GENOMIC DNA]</scope>
    <source>
        <strain evidence="1">HyVt-503</strain>
    </source>
</reference>
<proteinExistence type="predicted"/>
<organism evidence="1">
    <name type="scientific">Dissulfuribacter thermophilus</name>
    <dbReference type="NCBI Taxonomy" id="1156395"/>
    <lineage>
        <taxon>Bacteria</taxon>
        <taxon>Pseudomonadati</taxon>
        <taxon>Thermodesulfobacteriota</taxon>
        <taxon>Dissulfuribacteria</taxon>
        <taxon>Dissulfuribacterales</taxon>
        <taxon>Dissulfuribacteraceae</taxon>
        <taxon>Dissulfuribacter</taxon>
    </lineage>
</organism>
<dbReference type="Proteomes" id="UP000885797">
    <property type="component" value="Unassembled WGS sequence"/>
</dbReference>
<comment type="caution">
    <text evidence="1">The sequence shown here is derived from an EMBL/GenBank/DDBJ whole genome shotgun (WGS) entry which is preliminary data.</text>
</comment>
<dbReference type="EMBL" id="DRND01000343">
    <property type="protein sequence ID" value="HFC47090.1"/>
    <property type="molecule type" value="Genomic_DNA"/>
</dbReference>
<dbReference type="NCBIfam" id="TIGR03573">
    <property type="entry name" value="WbuX"/>
    <property type="match status" value="1"/>
</dbReference>
<sequence length="375" mass="43773">MKLCKRCVNPDTRPNIFFNEEGLCPVCQFELQKEKEGIDWEARDRELKEIIEWARENTKSSYDCIVAVSGGKDSTRLACYARDDLGLNPLLVSCLYPPEQMTERGAHNLSNLIELGFDTIAISPDPITWKTMMRQSFFLHANWCRSTEMALYAIPIHAAIAYKIPLVFLGENPAWTIGERHGRLDGDASKMRYCHTLQGGDPTPLMTKDVSKKDLHFYTYPPEEDVEHAKIRIIYLGYYIRDWSGYNNAQFSIERGLETRNERPKEIGDLWGFTGLDEDFRIVNQMIKYFKFGFGHVTDQVCEAINSGMMEREEGLELVKKYDGRCDERFIKRFCDYLEISEEEFWEVVDRVVNRELFERDEKGRWRLKEDAIEA</sequence>
<dbReference type="SUPFAM" id="SSF52402">
    <property type="entry name" value="Adenine nucleotide alpha hydrolases-like"/>
    <property type="match status" value="1"/>
</dbReference>
<accession>A0A7V2SW82</accession>
<protein>
    <submittedName>
        <fullName evidence="1">N-acetyl sugar amidotransferase</fullName>
    </submittedName>
</protein>
<gene>
    <name evidence="1" type="ORF">ENJ63_04330</name>
</gene>
<evidence type="ECO:0000313" key="1">
    <source>
        <dbReference type="EMBL" id="HFC47090.1"/>
    </source>
</evidence>